<organism evidence="8 9">
    <name type="scientific">Candidatus Onthocola gallistercoris</name>
    <dbReference type="NCBI Taxonomy" id="2840876"/>
    <lineage>
        <taxon>Bacteria</taxon>
        <taxon>Bacillati</taxon>
        <taxon>Bacillota</taxon>
        <taxon>Bacilli</taxon>
        <taxon>Candidatus Onthocola</taxon>
    </lineage>
</organism>
<protein>
    <submittedName>
        <fullName evidence="8">TIGR01212 family radical SAM protein</fullName>
    </submittedName>
</protein>
<dbReference type="PANTHER" id="PTHR11135:SF1">
    <property type="entry name" value="PROTEIN YHCC"/>
    <property type="match status" value="1"/>
</dbReference>
<comment type="caution">
    <text evidence="8">The sequence shown here is derived from an EMBL/GenBank/DDBJ whole genome shotgun (WGS) entry which is preliminary data.</text>
</comment>
<evidence type="ECO:0000313" key="9">
    <source>
        <dbReference type="Proteomes" id="UP000824164"/>
    </source>
</evidence>
<keyword evidence="6" id="KW-0411">Iron-sulfur</keyword>
<keyword evidence="4" id="KW-0479">Metal-binding</keyword>
<dbReference type="AlphaFoldDB" id="A0A9D1HGN7"/>
<dbReference type="PANTHER" id="PTHR11135">
    <property type="entry name" value="HISTONE ACETYLTRANSFERASE-RELATED"/>
    <property type="match status" value="1"/>
</dbReference>
<dbReference type="GO" id="GO:0046872">
    <property type="term" value="F:metal ion binding"/>
    <property type="evidence" value="ECO:0007669"/>
    <property type="project" value="UniProtKB-KW"/>
</dbReference>
<dbReference type="GO" id="GO:0051539">
    <property type="term" value="F:4 iron, 4 sulfur cluster binding"/>
    <property type="evidence" value="ECO:0007669"/>
    <property type="project" value="UniProtKB-KW"/>
</dbReference>
<dbReference type="InterPro" id="IPR006638">
    <property type="entry name" value="Elp3/MiaA/NifB-like_rSAM"/>
</dbReference>
<dbReference type="Pfam" id="PF04055">
    <property type="entry name" value="Radical_SAM"/>
    <property type="match status" value="1"/>
</dbReference>
<proteinExistence type="predicted"/>
<dbReference type="InterPro" id="IPR023404">
    <property type="entry name" value="rSAM_horseshoe"/>
</dbReference>
<dbReference type="SUPFAM" id="SSF102114">
    <property type="entry name" value="Radical SAM enzymes"/>
    <property type="match status" value="1"/>
</dbReference>
<reference evidence="8" key="2">
    <citation type="journal article" date="2021" name="PeerJ">
        <title>Extensive microbial diversity within the chicken gut microbiome revealed by metagenomics and culture.</title>
        <authorList>
            <person name="Gilroy R."/>
            <person name="Ravi A."/>
            <person name="Getino M."/>
            <person name="Pursley I."/>
            <person name="Horton D.L."/>
            <person name="Alikhan N.F."/>
            <person name="Baker D."/>
            <person name="Gharbi K."/>
            <person name="Hall N."/>
            <person name="Watson M."/>
            <person name="Adriaenssens E.M."/>
            <person name="Foster-Nyarko E."/>
            <person name="Jarju S."/>
            <person name="Secka A."/>
            <person name="Antonio M."/>
            <person name="Oren A."/>
            <person name="Chaudhuri R.R."/>
            <person name="La Ragione R."/>
            <person name="Hildebrand F."/>
            <person name="Pallen M.J."/>
        </authorList>
    </citation>
    <scope>NUCLEOTIDE SEQUENCE</scope>
    <source>
        <strain evidence="8">CHK187-14744</strain>
    </source>
</reference>
<evidence type="ECO:0000256" key="5">
    <source>
        <dbReference type="ARBA" id="ARBA00023004"/>
    </source>
</evidence>
<evidence type="ECO:0000256" key="4">
    <source>
        <dbReference type="ARBA" id="ARBA00022723"/>
    </source>
</evidence>
<accession>A0A9D1HGN7</accession>
<reference evidence="8" key="1">
    <citation type="submission" date="2020-10" db="EMBL/GenBank/DDBJ databases">
        <authorList>
            <person name="Gilroy R."/>
        </authorList>
    </citation>
    <scope>NUCLEOTIDE SEQUENCE</scope>
    <source>
        <strain evidence="8">CHK187-14744</strain>
    </source>
</reference>
<comment type="cofactor">
    <cofactor evidence="1">
        <name>[4Fe-4S] cluster</name>
        <dbReference type="ChEBI" id="CHEBI:49883"/>
    </cofactor>
</comment>
<dbReference type="InterPro" id="IPR005911">
    <property type="entry name" value="YhcC-like"/>
</dbReference>
<feature type="domain" description="Radical SAM core" evidence="7">
    <location>
        <begin position="17"/>
        <end position="257"/>
    </location>
</feature>
<evidence type="ECO:0000313" key="8">
    <source>
        <dbReference type="EMBL" id="HIU02906.1"/>
    </source>
</evidence>
<name>A0A9D1HGN7_9FIRM</name>
<dbReference type="GO" id="GO:0003824">
    <property type="term" value="F:catalytic activity"/>
    <property type="evidence" value="ECO:0007669"/>
    <property type="project" value="InterPro"/>
</dbReference>
<dbReference type="InterPro" id="IPR032432">
    <property type="entry name" value="Radical_SAM_C"/>
</dbReference>
<dbReference type="EMBL" id="DVLT01000042">
    <property type="protein sequence ID" value="HIU02906.1"/>
    <property type="molecule type" value="Genomic_DNA"/>
</dbReference>
<keyword evidence="5" id="KW-0408">Iron</keyword>
<sequence>MKGKDRYYKYSDYLKKTYGTKVYKLPVNLPITCPNRTEDGGCTFCSEKGTGFEAMPASVSVERQLETSRDLIRRRYKAEKFIAYFQNYTNTFMPLFQFRQYMQAAACTEDVVELAISTRPDCIADSYLKVLAGLAEENNVHICIELGLQTANYHTLDTVRRGHGLAEYVDAMLRIAPYGFSTCTHVILNLPGDSLRDCVETAKLISVLGTTLVKIHSLYIAKGTVMAEEYANGRLDPGTKEDYYERLKLFLEYLSPDISVERLFSRIPEEDSLFSNWGTSWWKLQDEFLSFLESSDSYQGKCYHYRNGSGLRGVFNDRADEYSK</sequence>
<dbReference type="Gene3D" id="3.80.30.20">
    <property type="entry name" value="tm_1862 like domain"/>
    <property type="match status" value="1"/>
</dbReference>
<evidence type="ECO:0000256" key="1">
    <source>
        <dbReference type="ARBA" id="ARBA00001966"/>
    </source>
</evidence>
<dbReference type="SFLD" id="SFLDS00029">
    <property type="entry name" value="Radical_SAM"/>
    <property type="match status" value="1"/>
</dbReference>
<gene>
    <name evidence="8" type="ORF">IAB63_06590</name>
</gene>
<dbReference type="SFLD" id="SFLDG01091">
    <property type="entry name" value="uncharacterized_CHP01210-like"/>
    <property type="match status" value="1"/>
</dbReference>
<evidence type="ECO:0000256" key="6">
    <source>
        <dbReference type="ARBA" id="ARBA00023014"/>
    </source>
</evidence>
<keyword evidence="2" id="KW-0004">4Fe-4S</keyword>
<dbReference type="InterPro" id="IPR039661">
    <property type="entry name" value="ELP3"/>
</dbReference>
<dbReference type="Proteomes" id="UP000824164">
    <property type="component" value="Unassembled WGS sequence"/>
</dbReference>
<dbReference type="InterPro" id="IPR007197">
    <property type="entry name" value="rSAM"/>
</dbReference>
<dbReference type="NCBIfam" id="TIGR01212">
    <property type="entry name" value="TIGR01212 family radical SAM protein"/>
    <property type="match status" value="1"/>
</dbReference>
<dbReference type="Pfam" id="PF16199">
    <property type="entry name" value="Radical_SAM_C"/>
    <property type="match status" value="1"/>
</dbReference>
<dbReference type="SFLD" id="SFLDG01086">
    <property type="entry name" value="elongater_protein-like"/>
    <property type="match status" value="1"/>
</dbReference>
<dbReference type="SMART" id="SM00729">
    <property type="entry name" value="Elp3"/>
    <property type="match status" value="1"/>
</dbReference>
<evidence type="ECO:0000256" key="2">
    <source>
        <dbReference type="ARBA" id="ARBA00022485"/>
    </source>
</evidence>
<evidence type="ECO:0000259" key="7">
    <source>
        <dbReference type="PROSITE" id="PS51918"/>
    </source>
</evidence>
<dbReference type="InterPro" id="IPR058240">
    <property type="entry name" value="rSAM_sf"/>
</dbReference>
<evidence type="ECO:0000256" key="3">
    <source>
        <dbReference type="ARBA" id="ARBA00022691"/>
    </source>
</evidence>
<keyword evidence="3" id="KW-0949">S-adenosyl-L-methionine</keyword>
<dbReference type="PROSITE" id="PS51918">
    <property type="entry name" value="RADICAL_SAM"/>
    <property type="match status" value="1"/>
</dbReference>